<evidence type="ECO:0000256" key="6">
    <source>
        <dbReference type="ARBA" id="ARBA00023027"/>
    </source>
</evidence>
<dbReference type="OMA" id="AWFGQPY"/>
<evidence type="ECO:0000259" key="8">
    <source>
        <dbReference type="Pfam" id="PF00107"/>
    </source>
</evidence>
<dbReference type="InterPro" id="IPR002328">
    <property type="entry name" value="ADH_Zn_CS"/>
</dbReference>
<evidence type="ECO:0000256" key="3">
    <source>
        <dbReference type="ARBA" id="ARBA00022723"/>
    </source>
</evidence>
<accession>W3WVM8</accession>
<keyword evidence="3 7" id="KW-0479">Metal-binding</keyword>
<dbReference type="Pfam" id="PF00107">
    <property type="entry name" value="ADH_zinc_N"/>
    <property type="match status" value="1"/>
</dbReference>
<dbReference type="eggNOG" id="KOG0024">
    <property type="taxonomic scope" value="Eukaryota"/>
</dbReference>
<dbReference type="HOGENOM" id="CLU_026673_11_3_1"/>
<dbReference type="STRING" id="1229662.W3WVM8"/>
<dbReference type="SUPFAM" id="SSF50129">
    <property type="entry name" value="GroES-like"/>
    <property type="match status" value="1"/>
</dbReference>
<evidence type="ECO:0000313" key="10">
    <source>
        <dbReference type="EMBL" id="ETS77928.1"/>
    </source>
</evidence>
<gene>
    <name evidence="10" type="ORF">PFICI_09990</name>
</gene>
<dbReference type="InterPro" id="IPR036291">
    <property type="entry name" value="NAD(P)-bd_dom_sf"/>
</dbReference>
<dbReference type="PANTHER" id="PTHR42813">
    <property type="entry name" value="ZINC-TYPE ALCOHOL DEHYDROGENASE-LIKE"/>
    <property type="match status" value="1"/>
</dbReference>
<dbReference type="InterPro" id="IPR013149">
    <property type="entry name" value="ADH-like_C"/>
</dbReference>
<dbReference type="CDD" id="cd08282">
    <property type="entry name" value="PFDH_like"/>
    <property type="match status" value="1"/>
</dbReference>
<dbReference type="PROSITE" id="PS00059">
    <property type="entry name" value="ADH_ZINC"/>
    <property type="match status" value="1"/>
</dbReference>
<dbReference type="RefSeq" id="XP_007836762.1">
    <property type="nucleotide sequence ID" value="XM_007838571.1"/>
</dbReference>
<organism evidence="10 11">
    <name type="scientific">Pestalotiopsis fici (strain W106-1 / CGMCC3.15140)</name>
    <dbReference type="NCBI Taxonomy" id="1229662"/>
    <lineage>
        <taxon>Eukaryota</taxon>
        <taxon>Fungi</taxon>
        <taxon>Dikarya</taxon>
        <taxon>Ascomycota</taxon>
        <taxon>Pezizomycotina</taxon>
        <taxon>Sordariomycetes</taxon>
        <taxon>Xylariomycetidae</taxon>
        <taxon>Amphisphaeriales</taxon>
        <taxon>Sporocadaceae</taxon>
        <taxon>Pestalotiopsis</taxon>
    </lineage>
</organism>
<evidence type="ECO:0000256" key="7">
    <source>
        <dbReference type="RuleBase" id="RU361277"/>
    </source>
</evidence>
<dbReference type="OrthoDB" id="3941538at2759"/>
<feature type="domain" description="Alcohol dehydrogenase-like C-terminal" evidence="8">
    <location>
        <begin position="182"/>
        <end position="254"/>
    </location>
</feature>
<dbReference type="Gene3D" id="3.90.180.10">
    <property type="entry name" value="Medium-chain alcohol dehydrogenases, catalytic domain"/>
    <property type="match status" value="1"/>
</dbReference>
<feature type="domain" description="Alcohol dehydrogenase-like N-terminal" evidence="9">
    <location>
        <begin position="34"/>
        <end position="137"/>
    </location>
</feature>
<dbReference type="Pfam" id="PF08240">
    <property type="entry name" value="ADH_N"/>
    <property type="match status" value="1"/>
</dbReference>
<reference evidence="11" key="1">
    <citation type="journal article" date="2015" name="BMC Genomics">
        <title>Genomic and transcriptomic analysis of the endophytic fungus Pestalotiopsis fici reveals its lifestyle and high potential for synthesis of natural products.</title>
        <authorList>
            <person name="Wang X."/>
            <person name="Zhang X."/>
            <person name="Liu L."/>
            <person name="Xiang M."/>
            <person name="Wang W."/>
            <person name="Sun X."/>
            <person name="Che Y."/>
            <person name="Guo L."/>
            <person name="Liu G."/>
            <person name="Guo L."/>
            <person name="Wang C."/>
            <person name="Yin W.B."/>
            <person name="Stadler M."/>
            <person name="Zhang X."/>
            <person name="Liu X."/>
        </authorList>
    </citation>
    <scope>NUCLEOTIDE SEQUENCE [LARGE SCALE GENOMIC DNA]</scope>
    <source>
        <strain evidence="11">W106-1 / CGMCC3.15140</strain>
    </source>
</reference>
<comment type="similarity">
    <text evidence="2 7">Belongs to the zinc-containing alcohol dehydrogenase family.</text>
</comment>
<dbReference type="GO" id="GO:0008270">
    <property type="term" value="F:zinc ion binding"/>
    <property type="evidence" value="ECO:0007669"/>
    <property type="project" value="InterPro"/>
</dbReference>
<name>W3WVM8_PESFW</name>
<dbReference type="InParanoid" id="W3WVM8"/>
<dbReference type="SUPFAM" id="SSF51735">
    <property type="entry name" value="NAD(P)-binding Rossmann-fold domains"/>
    <property type="match status" value="1"/>
</dbReference>
<dbReference type="AlphaFoldDB" id="W3WVM8"/>
<evidence type="ECO:0000313" key="11">
    <source>
        <dbReference type="Proteomes" id="UP000030651"/>
    </source>
</evidence>
<sequence>MALLNTSLTMRGVWYNSPYNVSVVDLPMPSIVNETDVVVKITTSAICGSDLHFYHGYSADVPFALGHEAVGYISEIGSAVSSLSLGDYVIIPDNADAGHWNPMPHPVSFGVGSSDYGGLQAEYVRVPFADDSLIPIPINSTSDRSLESDYVMLADIFSTAWNGLTYSGFQPGDSVAVFGAGPVGLLVAYSAKLRGASRIYSIDQVQQRLDIAKSIGAHPINFLETDPVAEILSLEPNGVRRSIDAVGFEAVNTSGEMDPSSMASQMVNVTGMYGGLGIIGVYFGGLENANADAQYTASGLWGKGLSVGSGIALPLEINGPLLELVASGTASPSFIVSAEIGIEDAPEYYQRFSNHTESKVLIRFDR</sequence>
<dbReference type="InterPro" id="IPR011032">
    <property type="entry name" value="GroES-like_sf"/>
</dbReference>
<dbReference type="Proteomes" id="UP000030651">
    <property type="component" value="Unassembled WGS sequence"/>
</dbReference>
<dbReference type="InterPro" id="IPR013154">
    <property type="entry name" value="ADH-like_N"/>
</dbReference>
<dbReference type="GeneID" id="19275003"/>
<keyword evidence="4 7" id="KW-0862">Zinc</keyword>
<dbReference type="EMBL" id="KI912115">
    <property type="protein sequence ID" value="ETS77928.1"/>
    <property type="molecule type" value="Genomic_DNA"/>
</dbReference>
<proteinExistence type="inferred from homology"/>
<keyword evidence="5" id="KW-0560">Oxidoreductase</keyword>
<comment type="cofactor">
    <cofactor evidence="1 7">
        <name>Zn(2+)</name>
        <dbReference type="ChEBI" id="CHEBI:29105"/>
    </cofactor>
</comment>
<dbReference type="GO" id="GO:0016491">
    <property type="term" value="F:oxidoreductase activity"/>
    <property type="evidence" value="ECO:0007669"/>
    <property type="project" value="UniProtKB-KW"/>
</dbReference>
<evidence type="ECO:0000256" key="1">
    <source>
        <dbReference type="ARBA" id="ARBA00001947"/>
    </source>
</evidence>
<dbReference type="KEGG" id="pfy:PFICI_09990"/>
<protein>
    <submittedName>
        <fullName evidence="10">Uncharacterized protein</fullName>
    </submittedName>
</protein>
<evidence type="ECO:0000256" key="5">
    <source>
        <dbReference type="ARBA" id="ARBA00023002"/>
    </source>
</evidence>
<keyword evidence="11" id="KW-1185">Reference proteome</keyword>
<evidence type="ECO:0000256" key="2">
    <source>
        <dbReference type="ARBA" id="ARBA00008072"/>
    </source>
</evidence>
<evidence type="ECO:0000259" key="9">
    <source>
        <dbReference type="Pfam" id="PF08240"/>
    </source>
</evidence>
<evidence type="ECO:0000256" key="4">
    <source>
        <dbReference type="ARBA" id="ARBA00022833"/>
    </source>
</evidence>
<dbReference type="PANTHER" id="PTHR42813:SF3">
    <property type="entry name" value="GLUTATHIONE-INDEPENDENT FORMALDEHYDE DEHYDROGENASE"/>
    <property type="match status" value="1"/>
</dbReference>
<dbReference type="Gene3D" id="3.40.50.720">
    <property type="entry name" value="NAD(P)-binding Rossmann-like Domain"/>
    <property type="match status" value="1"/>
</dbReference>
<keyword evidence="6" id="KW-0520">NAD</keyword>